<dbReference type="Proteomes" id="UP001596507">
    <property type="component" value="Unassembled WGS sequence"/>
</dbReference>
<sequence>MSTTETHHALWLAYGSGGAVAGTIRKSEEGYTVTMAGADASTGTYPTMEVAKSALHAHMPPGSDWPRFQEH</sequence>
<keyword evidence="1" id="KW-0808">Transferase</keyword>
<evidence type="ECO:0000313" key="2">
    <source>
        <dbReference type="Proteomes" id="UP001596507"/>
    </source>
</evidence>
<keyword evidence="1" id="KW-0489">Methyltransferase</keyword>
<name>A0ABW2HGJ3_9MICO</name>
<gene>
    <name evidence="1" type="ORF">ACFQRL_07995</name>
</gene>
<comment type="caution">
    <text evidence="1">The sequence shown here is derived from an EMBL/GenBank/DDBJ whole genome shotgun (WGS) entry which is preliminary data.</text>
</comment>
<reference evidence="2" key="1">
    <citation type="journal article" date="2019" name="Int. J. Syst. Evol. Microbiol.">
        <title>The Global Catalogue of Microorganisms (GCM) 10K type strain sequencing project: providing services to taxonomists for standard genome sequencing and annotation.</title>
        <authorList>
            <consortium name="The Broad Institute Genomics Platform"/>
            <consortium name="The Broad Institute Genome Sequencing Center for Infectious Disease"/>
            <person name="Wu L."/>
            <person name="Ma J."/>
        </authorList>
    </citation>
    <scope>NUCLEOTIDE SEQUENCE [LARGE SCALE GENOMIC DNA]</scope>
    <source>
        <strain evidence="2">CGMCC 1.15772</strain>
    </source>
</reference>
<keyword evidence="2" id="KW-1185">Reference proteome</keyword>
<dbReference type="GO" id="GO:0032259">
    <property type="term" value="P:methylation"/>
    <property type="evidence" value="ECO:0007669"/>
    <property type="project" value="UniProtKB-KW"/>
</dbReference>
<dbReference type="GO" id="GO:0008168">
    <property type="term" value="F:methyltransferase activity"/>
    <property type="evidence" value="ECO:0007669"/>
    <property type="project" value="UniProtKB-KW"/>
</dbReference>
<organism evidence="1 2">
    <name type="scientific">Microbacterium fluvii</name>
    <dbReference type="NCBI Taxonomy" id="415215"/>
    <lineage>
        <taxon>Bacteria</taxon>
        <taxon>Bacillati</taxon>
        <taxon>Actinomycetota</taxon>
        <taxon>Actinomycetes</taxon>
        <taxon>Micrococcales</taxon>
        <taxon>Microbacteriaceae</taxon>
        <taxon>Microbacterium</taxon>
    </lineage>
</organism>
<evidence type="ECO:0000313" key="1">
    <source>
        <dbReference type="EMBL" id="MFC7268894.1"/>
    </source>
</evidence>
<dbReference type="EMBL" id="JBHTBE010000001">
    <property type="protein sequence ID" value="MFC7268894.1"/>
    <property type="molecule type" value="Genomic_DNA"/>
</dbReference>
<proteinExistence type="predicted"/>
<dbReference type="RefSeq" id="WP_262873765.1">
    <property type="nucleotide sequence ID" value="NZ_BAABKW010000002.1"/>
</dbReference>
<accession>A0ABW2HGJ3</accession>
<protein>
    <submittedName>
        <fullName evidence="1">Methyltransferase</fullName>
    </submittedName>
</protein>